<feature type="region of interest" description="Disordered" evidence="4">
    <location>
        <begin position="355"/>
        <end position="396"/>
    </location>
</feature>
<evidence type="ECO:0000256" key="4">
    <source>
        <dbReference type="SAM" id="MobiDB-lite"/>
    </source>
</evidence>
<evidence type="ECO:0000259" key="6">
    <source>
        <dbReference type="PROSITE" id="PS51401"/>
    </source>
</evidence>
<dbReference type="Gene3D" id="4.10.1130.20">
    <property type="match status" value="2"/>
</dbReference>
<sequence>MNETITRAFSAALRRPGICLYRRPVGYPLGASRKLSSTCRLHTMLKSNRLKQVFLEGGRPAMGFWQMIPGANVSRILAKSGADWVMVDCEHGNIDDAAMHDAVPAIAALGVSPIVRIPDRQPWMVKRALDSGAHGILVPLIRTVDEVKQVVSAAKFPPDGTRGFGSPIAMQNFDPEPTFTEYLQQANESLLTMVQIETKEALDSVEEIAPLVDVVFIGPFDLGNNIGHPIVNGKMDVELDEAIARVLKATVAAGKKAGIFCSSGEQAKQPHPSLLNKPAMSQKCVHQGCGKTFADGSDEVCRYHPGPPVFHEGQKGWKCCKPRVLTFEEFMAIEPCTEGKHSTTDLPPKIEKKEADPALTEASTNFAPPPPRAPVAAPQHIPTPPPPAAESEDDDESIEIPDGRICRRKGCGATYNKGSAREGESCVHHPGAPIFHEGSKGYSCCKRRVLEFDQFMKIEGCKTKNRHLFVGGEKKNQEKDANGSAGEEVVETVRTDFYQTPTSVIASFFLKKIDKDAAKVEFQGQSVDLDLPTTDTPVPKRYKTQVPLFGAIDTDKSSFKILGTKLEVTLVKADGSSWPVLRSDDRLTGEILQVGRAGRA</sequence>
<keyword evidence="1" id="KW-0479">Metal-binding</keyword>
<dbReference type="InterPro" id="IPR015813">
    <property type="entry name" value="Pyrv/PenolPyrv_kinase-like_dom"/>
</dbReference>
<dbReference type="PANTHER" id="PTHR46983:SF3">
    <property type="entry name" value="CHPADIPLOID STATE MAINTENANCE PROTEIN CHPA"/>
    <property type="match status" value="1"/>
</dbReference>
<evidence type="ECO:0000313" key="7">
    <source>
        <dbReference type="EMBL" id="KAK4457609.1"/>
    </source>
</evidence>
<dbReference type="Pfam" id="PF03328">
    <property type="entry name" value="HpcH_HpaI"/>
    <property type="match status" value="1"/>
</dbReference>
<keyword evidence="8" id="KW-1185">Reference proteome</keyword>
<dbReference type="Pfam" id="PF04969">
    <property type="entry name" value="CS"/>
    <property type="match status" value="1"/>
</dbReference>
<evidence type="ECO:0000256" key="2">
    <source>
        <dbReference type="ARBA" id="ARBA00022737"/>
    </source>
</evidence>
<feature type="domain" description="CHORD" evidence="6">
    <location>
        <begin position="284"/>
        <end position="341"/>
    </location>
</feature>
<dbReference type="PANTHER" id="PTHR46983">
    <property type="entry name" value="CYSTEINE AND HISTIDINE-RICH DOMAIN-CONTAINING PROTEIN 1"/>
    <property type="match status" value="1"/>
</dbReference>
<gene>
    <name evidence="7" type="ORF">QBC42DRAFT_341585</name>
</gene>
<dbReference type="GO" id="GO:0046872">
    <property type="term" value="F:metal ion binding"/>
    <property type="evidence" value="ECO:0007669"/>
    <property type="project" value="UniProtKB-KW"/>
</dbReference>
<dbReference type="InterPro" id="IPR039790">
    <property type="entry name" value="CHRD1"/>
</dbReference>
<dbReference type="InterPro" id="IPR007051">
    <property type="entry name" value="CHORD_dom"/>
</dbReference>
<dbReference type="InterPro" id="IPR007052">
    <property type="entry name" value="CS_dom"/>
</dbReference>
<dbReference type="InterPro" id="IPR040442">
    <property type="entry name" value="Pyrv_kinase-like_dom_sf"/>
</dbReference>
<dbReference type="InterPro" id="IPR008978">
    <property type="entry name" value="HSP20-like_chaperone"/>
</dbReference>
<feature type="domain" description="CHORD" evidence="6">
    <location>
        <begin position="406"/>
        <end position="467"/>
    </location>
</feature>
<dbReference type="PROSITE" id="PS51203">
    <property type="entry name" value="CS"/>
    <property type="match status" value="1"/>
</dbReference>
<evidence type="ECO:0000313" key="8">
    <source>
        <dbReference type="Proteomes" id="UP001321749"/>
    </source>
</evidence>
<dbReference type="GO" id="GO:0003824">
    <property type="term" value="F:catalytic activity"/>
    <property type="evidence" value="ECO:0007669"/>
    <property type="project" value="InterPro"/>
</dbReference>
<dbReference type="AlphaFoldDB" id="A0AAV9H9B5"/>
<evidence type="ECO:0000256" key="1">
    <source>
        <dbReference type="ARBA" id="ARBA00022723"/>
    </source>
</evidence>
<protein>
    <submittedName>
        <fullName evidence="7">Phosphoenolpyruvate/pyruvate domain-containing protein</fullName>
    </submittedName>
</protein>
<organism evidence="7 8">
    <name type="scientific">Cladorrhinum samala</name>
    <dbReference type="NCBI Taxonomy" id="585594"/>
    <lineage>
        <taxon>Eukaryota</taxon>
        <taxon>Fungi</taxon>
        <taxon>Dikarya</taxon>
        <taxon>Ascomycota</taxon>
        <taxon>Pezizomycotina</taxon>
        <taxon>Sordariomycetes</taxon>
        <taxon>Sordariomycetidae</taxon>
        <taxon>Sordariales</taxon>
        <taxon>Podosporaceae</taxon>
        <taxon>Cladorrhinum</taxon>
    </lineage>
</organism>
<dbReference type="Gene3D" id="2.60.40.790">
    <property type="match status" value="1"/>
</dbReference>
<evidence type="ECO:0000256" key="3">
    <source>
        <dbReference type="ARBA" id="ARBA00022833"/>
    </source>
</evidence>
<comment type="caution">
    <text evidence="7">The sequence shown here is derived from an EMBL/GenBank/DDBJ whole genome shotgun (WGS) entry which is preliminary data.</text>
</comment>
<dbReference type="InterPro" id="IPR005000">
    <property type="entry name" value="Aldolase/citrate-lyase_domain"/>
</dbReference>
<keyword evidence="2" id="KW-0677">Repeat</keyword>
<dbReference type="PROSITE" id="PS51401">
    <property type="entry name" value="CHORD"/>
    <property type="match status" value="2"/>
</dbReference>
<dbReference type="SUPFAM" id="SSF49764">
    <property type="entry name" value="HSP20-like chaperones"/>
    <property type="match status" value="1"/>
</dbReference>
<dbReference type="Proteomes" id="UP001321749">
    <property type="component" value="Unassembled WGS sequence"/>
</dbReference>
<name>A0AAV9H9B5_9PEZI</name>
<accession>A0AAV9H9B5</accession>
<reference evidence="7" key="1">
    <citation type="journal article" date="2023" name="Mol. Phylogenet. Evol.">
        <title>Genome-scale phylogeny and comparative genomics of the fungal order Sordariales.</title>
        <authorList>
            <person name="Hensen N."/>
            <person name="Bonometti L."/>
            <person name="Westerberg I."/>
            <person name="Brannstrom I.O."/>
            <person name="Guillou S."/>
            <person name="Cros-Aarteil S."/>
            <person name="Calhoun S."/>
            <person name="Haridas S."/>
            <person name="Kuo A."/>
            <person name="Mondo S."/>
            <person name="Pangilinan J."/>
            <person name="Riley R."/>
            <person name="LaButti K."/>
            <person name="Andreopoulos B."/>
            <person name="Lipzen A."/>
            <person name="Chen C."/>
            <person name="Yan M."/>
            <person name="Daum C."/>
            <person name="Ng V."/>
            <person name="Clum A."/>
            <person name="Steindorff A."/>
            <person name="Ohm R.A."/>
            <person name="Martin F."/>
            <person name="Silar P."/>
            <person name="Natvig D.O."/>
            <person name="Lalanne C."/>
            <person name="Gautier V."/>
            <person name="Ament-Velasquez S.L."/>
            <person name="Kruys A."/>
            <person name="Hutchinson M.I."/>
            <person name="Powell A.J."/>
            <person name="Barry K."/>
            <person name="Miller A.N."/>
            <person name="Grigoriev I.V."/>
            <person name="Debuchy R."/>
            <person name="Gladieux P."/>
            <person name="Hiltunen Thoren M."/>
            <person name="Johannesson H."/>
        </authorList>
    </citation>
    <scope>NUCLEOTIDE SEQUENCE</scope>
    <source>
        <strain evidence="7">PSN324</strain>
    </source>
</reference>
<evidence type="ECO:0000259" key="5">
    <source>
        <dbReference type="PROSITE" id="PS51203"/>
    </source>
</evidence>
<keyword evidence="3" id="KW-0862">Zinc</keyword>
<dbReference type="Gene3D" id="3.20.20.60">
    <property type="entry name" value="Phosphoenolpyruvate-binding domains"/>
    <property type="match status" value="1"/>
</dbReference>
<dbReference type="Pfam" id="PF04968">
    <property type="entry name" value="CHORD"/>
    <property type="match status" value="2"/>
</dbReference>
<dbReference type="SUPFAM" id="SSF51621">
    <property type="entry name" value="Phosphoenolpyruvate/pyruvate domain"/>
    <property type="match status" value="1"/>
</dbReference>
<proteinExistence type="predicted"/>
<reference evidence="7" key="2">
    <citation type="submission" date="2023-06" db="EMBL/GenBank/DDBJ databases">
        <authorList>
            <consortium name="Lawrence Berkeley National Laboratory"/>
            <person name="Mondo S.J."/>
            <person name="Hensen N."/>
            <person name="Bonometti L."/>
            <person name="Westerberg I."/>
            <person name="Brannstrom I.O."/>
            <person name="Guillou S."/>
            <person name="Cros-Aarteil S."/>
            <person name="Calhoun S."/>
            <person name="Haridas S."/>
            <person name="Kuo A."/>
            <person name="Pangilinan J."/>
            <person name="Riley R."/>
            <person name="Labutti K."/>
            <person name="Andreopoulos B."/>
            <person name="Lipzen A."/>
            <person name="Chen C."/>
            <person name="Yanf M."/>
            <person name="Daum C."/>
            <person name="Ng V."/>
            <person name="Clum A."/>
            <person name="Steindorff A."/>
            <person name="Ohm R."/>
            <person name="Martin F."/>
            <person name="Silar P."/>
            <person name="Natvig D."/>
            <person name="Lalanne C."/>
            <person name="Gautier V."/>
            <person name="Ament-Velasquez S.L."/>
            <person name="Kruys A."/>
            <person name="Hutchinson M.I."/>
            <person name="Powell A.J."/>
            <person name="Barry K."/>
            <person name="Miller A.N."/>
            <person name="Grigoriev I.V."/>
            <person name="Debuchy R."/>
            <person name="Gladieux P."/>
            <person name="Thoren M.H."/>
            <person name="Johannesson H."/>
        </authorList>
    </citation>
    <scope>NUCLEOTIDE SEQUENCE</scope>
    <source>
        <strain evidence="7">PSN324</strain>
    </source>
</reference>
<dbReference type="EMBL" id="MU865105">
    <property type="protein sequence ID" value="KAK4457609.1"/>
    <property type="molecule type" value="Genomic_DNA"/>
</dbReference>
<dbReference type="CDD" id="cd06466">
    <property type="entry name" value="p23_CS_SGT1_like"/>
    <property type="match status" value="1"/>
</dbReference>
<feature type="domain" description="CS" evidence="5">
    <location>
        <begin position="490"/>
        <end position="582"/>
    </location>
</feature>